<dbReference type="Proteomes" id="UP001229421">
    <property type="component" value="Unassembled WGS sequence"/>
</dbReference>
<dbReference type="AlphaFoldDB" id="A0AAD8NFJ1"/>
<protein>
    <recommendedName>
        <fullName evidence="4">Large ribosomal subunit protein uL2 C-terminal domain-containing protein</fullName>
    </recommendedName>
</protein>
<dbReference type="GO" id="GO:0003735">
    <property type="term" value="F:structural constituent of ribosome"/>
    <property type="evidence" value="ECO:0007669"/>
    <property type="project" value="InterPro"/>
</dbReference>
<name>A0AAD8NFJ1_TARER</name>
<comment type="similarity">
    <text evidence="1">Belongs to the universal ribosomal protein uL2 family.</text>
</comment>
<dbReference type="Gene3D" id="2.30.30.30">
    <property type="match status" value="1"/>
</dbReference>
<dbReference type="PANTHER" id="PTHR33149:SF12">
    <property type="entry name" value="PHOTOSYSTEM II D2 PROTEIN"/>
    <property type="match status" value="1"/>
</dbReference>
<organism evidence="5 6">
    <name type="scientific">Tagetes erecta</name>
    <name type="common">African marigold</name>
    <dbReference type="NCBI Taxonomy" id="13708"/>
    <lineage>
        <taxon>Eukaryota</taxon>
        <taxon>Viridiplantae</taxon>
        <taxon>Streptophyta</taxon>
        <taxon>Embryophyta</taxon>
        <taxon>Tracheophyta</taxon>
        <taxon>Spermatophyta</taxon>
        <taxon>Magnoliopsida</taxon>
        <taxon>eudicotyledons</taxon>
        <taxon>Gunneridae</taxon>
        <taxon>Pentapetalae</taxon>
        <taxon>asterids</taxon>
        <taxon>campanulids</taxon>
        <taxon>Asterales</taxon>
        <taxon>Asteraceae</taxon>
        <taxon>Asteroideae</taxon>
        <taxon>Heliantheae alliance</taxon>
        <taxon>Tageteae</taxon>
        <taxon>Tagetes</taxon>
    </lineage>
</organism>
<dbReference type="InterPro" id="IPR055266">
    <property type="entry name" value="D1/D2"/>
</dbReference>
<dbReference type="SUPFAM" id="SSF50104">
    <property type="entry name" value="Translation proteins SH3-like domain"/>
    <property type="match status" value="1"/>
</dbReference>
<keyword evidence="6" id="KW-1185">Reference proteome</keyword>
<dbReference type="GO" id="GO:0009535">
    <property type="term" value="C:chloroplast thylakoid membrane"/>
    <property type="evidence" value="ECO:0007669"/>
    <property type="project" value="TreeGrafter"/>
</dbReference>
<dbReference type="SUPFAM" id="SSF81483">
    <property type="entry name" value="Bacterial photosystem II reaction centre, L and M subunits"/>
    <property type="match status" value="1"/>
</dbReference>
<keyword evidence="2" id="KW-0689">Ribosomal protein</keyword>
<comment type="caution">
    <text evidence="5">The sequence shown here is derived from an EMBL/GenBank/DDBJ whole genome shotgun (WGS) entry which is preliminary data.</text>
</comment>
<dbReference type="InterPro" id="IPR022669">
    <property type="entry name" value="Ribosomal_uL2_C"/>
</dbReference>
<dbReference type="EMBL" id="JAUHHV010000012">
    <property type="protein sequence ID" value="KAK1406141.1"/>
    <property type="molecule type" value="Genomic_DNA"/>
</dbReference>
<dbReference type="GO" id="GO:0005840">
    <property type="term" value="C:ribosome"/>
    <property type="evidence" value="ECO:0007669"/>
    <property type="project" value="UniProtKB-KW"/>
</dbReference>
<accession>A0AAD8NFJ1</accession>
<dbReference type="InterPro" id="IPR014722">
    <property type="entry name" value="Rib_uL2_dom2"/>
</dbReference>
<dbReference type="PANTHER" id="PTHR33149">
    <property type="entry name" value="PHOTOSYSTEM II PROTEIN D1"/>
    <property type="match status" value="1"/>
</dbReference>
<reference evidence="5" key="1">
    <citation type="journal article" date="2023" name="bioRxiv">
        <title>Improved chromosome-level genome assembly for marigold (Tagetes erecta).</title>
        <authorList>
            <person name="Jiang F."/>
            <person name="Yuan L."/>
            <person name="Wang S."/>
            <person name="Wang H."/>
            <person name="Xu D."/>
            <person name="Wang A."/>
            <person name="Fan W."/>
        </authorList>
    </citation>
    <scope>NUCLEOTIDE SEQUENCE</scope>
    <source>
        <strain evidence="5">WSJ</strain>
        <tissue evidence="5">Leaf</tissue>
    </source>
</reference>
<gene>
    <name evidence="5" type="ORF">QVD17_41428</name>
</gene>
<dbReference type="InterPro" id="IPR008991">
    <property type="entry name" value="Translation_prot_SH3-like_sf"/>
</dbReference>
<evidence type="ECO:0000256" key="2">
    <source>
        <dbReference type="ARBA" id="ARBA00022980"/>
    </source>
</evidence>
<dbReference type="GO" id="GO:1990904">
    <property type="term" value="C:ribonucleoprotein complex"/>
    <property type="evidence" value="ECO:0007669"/>
    <property type="project" value="UniProtKB-KW"/>
</dbReference>
<evidence type="ECO:0000259" key="4">
    <source>
        <dbReference type="SMART" id="SM01382"/>
    </source>
</evidence>
<dbReference type="SMART" id="SM01382">
    <property type="entry name" value="Ribosomal_L2_C"/>
    <property type="match status" value="1"/>
</dbReference>
<dbReference type="InterPro" id="IPR036854">
    <property type="entry name" value="Photo_II_D1/D2_sf"/>
</dbReference>
<evidence type="ECO:0000256" key="1">
    <source>
        <dbReference type="ARBA" id="ARBA00005636"/>
    </source>
</evidence>
<dbReference type="GO" id="GO:0009523">
    <property type="term" value="C:photosystem II"/>
    <property type="evidence" value="ECO:0007669"/>
    <property type="project" value="TreeGrafter"/>
</dbReference>
<evidence type="ECO:0000313" key="6">
    <source>
        <dbReference type="Proteomes" id="UP001229421"/>
    </source>
</evidence>
<dbReference type="GO" id="GO:0006412">
    <property type="term" value="P:translation"/>
    <property type="evidence" value="ECO:0007669"/>
    <property type="project" value="InterPro"/>
</dbReference>
<evidence type="ECO:0000256" key="3">
    <source>
        <dbReference type="ARBA" id="ARBA00023274"/>
    </source>
</evidence>
<dbReference type="Pfam" id="PF03947">
    <property type="entry name" value="Ribosomal_L2_C"/>
    <property type="match status" value="1"/>
</dbReference>
<keyword evidence="3" id="KW-0687">Ribonucleoprotein</keyword>
<feature type="domain" description="Large ribosomal subunit protein uL2 C-terminal" evidence="4">
    <location>
        <begin position="28"/>
        <end position="125"/>
    </location>
</feature>
<sequence length="360" mass="39568">MEVFFLPSVLISPSTSRKPYALEEACTIWEGVLIDKKEESTSTDMPLGTAIHNIEITLGKGGQLAREAGAVAKLIAKEGLRMNAGGMLNTSKSDGKWCFQWRTGVPSIVKFRISRVEPCSISTMAFNLNGFNFNQSVVDSQGRVINTWADIINRANLGMEVMHERNAHNFPLDLAAIEARIEREFDLVRQCVVGKQGSVFSQGCSKGSPVLPSKILLFPGDSGSNIHGFVVCLMASYNSENTSFLEASCSYLSSKGAIRQCLSSKSPTNPSEDSNICPTFIREDNRKQRILNTIRNSEELRDSWRGLFQETGQLRVPLVLSASMSSEVSLAVVDFRVSTPDINKGYSNKRVRAGILTQSL</sequence>
<proteinExistence type="inferred from homology"/>
<dbReference type="GO" id="GO:0009772">
    <property type="term" value="P:photosynthetic electron transport in photosystem II"/>
    <property type="evidence" value="ECO:0007669"/>
    <property type="project" value="InterPro"/>
</dbReference>
<evidence type="ECO:0000313" key="5">
    <source>
        <dbReference type="EMBL" id="KAK1406141.1"/>
    </source>
</evidence>